<reference evidence="8 9" key="1">
    <citation type="submission" date="2018-03" db="EMBL/GenBank/DDBJ databases">
        <title>Genomic Encyclopedia of Type Strains, Phase III (KMG-III): the genomes of soil and plant-associated and newly described type strains.</title>
        <authorList>
            <person name="Whitman W."/>
        </authorList>
    </citation>
    <scope>NUCLEOTIDE SEQUENCE [LARGE SCALE GENOMIC DNA]</scope>
    <source>
        <strain evidence="8 9">CGMCC 1.12152</strain>
    </source>
</reference>
<dbReference type="Proteomes" id="UP000237647">
    <property type="component" value="Unassembled WGS sequence"/>
</dbReference>
<keyword evidence="5" id="KW-0949">S-adenosyl-L-methionine</keyword>
<dbReference type="PIRSF" id="PIRSF015855">
    <property type="entry name" value="TypeIII_Mtase_mKpnI"/>
    <property type="match status" value="1"/>
</dbReference>
<dbReference type="EC" id="2.1.1.72" evidence="2"/>
<feature type="domain" description="DNA methylase N-4/N-6" evidence="7">
    <location>
        <begin position="121"/>
        <end position="461"/>
    </location>
</feature>
<comment type="caution">
    <text evidence="8">The sequence shown here is derived from an EMBL/GenBank/DDBJ whole genome shotgun (WGS) entry which is preliminary data.</text>
</comment>
<evidence type="ECO:0000256" key="3">
    <source>
        <dbReference type="ARBA" id="ARBA00022603"/>
    </source>
</evidence>
<evidence type="ECO:0000313" key="9">
    <source>
        <dbReference type="Proteomes" id="UP000237647"/>
    </source>
</evidence>
<dbReference type="InterPro" id="IPR029063">
    <property type="entry name" value="SAM-dependent_MTases_sf"/>
</dbReference>
<evidence type="ECO:0000256" key="1">
    <source>
        <dbReference type="ARBA" id="ARBA00006594"/>
    </source>
</evidence>
<keyword evidence="3 8" id="KW-0489">Methyltransferase</keyword>
<dbReference type="GO" id="GO:0009007">
    <property type="term" value="F:site-specific DNA-methyltransferase (adenine-specific) activity"/>
    <property type="evidence" value="ECO:0007669"/>
    <property type="project" value="UniProtKB-EC"/>
</dbReference>
<accession>A0A2T0V5V0</accession>
<dbReference type="SUPFAM" id="SSF53335">
    <property type="entry name" value="S-adenosyl-L-methionine-dependent methyltransferases"/>
    <property type="match status" value="1"/>
</dbReference>
<dbReference type="GO" id="GO:0032259">
    <property type="term" value="P:methylation"/>
    <property type="evidence" value="ECO:0007669"/>
    <property type="project" value="UniProtKB-KW"/>
</dbReference>
<dbReference type="OrthoDB" id="9816043at2"/>
<sequence length="649" mass="73911">MDKLKMHSPNLTEGNIAKLAELFPSCVTEARDEHGKVKQAIDFDQLRQELSDHIVEGPQERYHLNWPGKRDALLAANAPIAKTLRPCREESVDFDSTKNLFIEGDNLEALKLLQETYLGKVKMIYIDPPYNTGNDFIYSDDFSERKEDYFLRSVQVNEENERLVANLASNGRFHSDWLSMMYSRIKLARNLLSEDGAVFVSIDDNESSNIIKIMSEVFGEQNFVAQLAVQLNPRGRHLDRYVASTHESIVVFVKDTINTNAIHGVEKEGRMEDEYNKKDENGPYRLLGLRNRNQSFNPETRPNLYYPIYVDPQSESVSLIKDDKYSIEVWPDAPDGIKTCWTWGKDKVRKESSLLCAVPYSSEWRIFRKDYLLGTDGEKAKSLVKSLWIDKEFTNDYGRKSVKDLFGSAVMDFPKSPYLLERLVQIGSHKDSLVMDFFSGSSTLAHSIMNVNANDGGDRRFVMVQLPEKVQIGSKAEKAGCENIAELGRERIRRAGEKILESDFNSNWGKDIGFRVLKVDSSNLQEVYYQPGELRQDMLSDTADNIRPDRTPEDLLFQVLLDWGVDLSLSIEQKDIAGKTVYFVDGSDKHMALAACFDLDIDEAFVKQLADYEPLRAVFRDAGFANDGVKINVEQVFAQKSPNTDVKVI</sequence>
<dbReference type="Gene3D" id="3.40.50.150">
    <property type="entry name" value="Vaccinia Virus protein VP39"/>
    <property type="match status" value="1"/>
</dbReference>
<name>A0A2T0V5V0_9GAMM</name>
<dbReference type="AlphaFoldDB" id="A0A2T0V5V0"/>
<dbReference type="InterPro" id="IPR002941">
    <property type="entry name" value="DNA_methylase_N4/N6"/>
</dbReference>
<dbReference type="EMBL" id="PVTK01000002">
    <property type="protein sequence ID" value="PRY65569.1"/>
    <property type="molecule type" value="Genomic_DNA"/>
</dbReference>
<evidence type="ECO:0000256" key="2">
    <source>
        <dbReference type="ARBA" id="ARBA00011900"/>
    </source>
</evidence>
<comment type="catalytic activity">
    <reaction evidence="6">
        <text>a 2'-deoxyadenosine in DNA + S-adenosyl-L-methionine = an N(6)-methyl-2'-deoxyadenosine in DNA + S-adenosyl-L-homocysteine + H(+)</text>
        <dbReference type="Rhea" id="RHEA:15197"/>
        <dbReference type="Rhea" id="RHEA-COMP:12418"/>
        <dbReference type="Rhea" id="RHEA-COMP:12419"/>
        <dbReference type="ChEBI" id="CHEBI:15378"/>
        <dbReference type="ChEBI" id="CHEBI:57856"/>
        <dbReference type="ChEBI" id="CHEBI:59789"/>
        <dbReference type="ChEBI" id="CHEBI:90615"/>
        <dbReference type="ChEBI" id="CHEBI:90616"/>
        <dbReference type="EC" id="2.1.1.72"/>
    </reaction>
</comment>
<dbReference type="GO" id="GO:0003677">
    <property type="term" value="F:DNA binding"/>
    <property type="evidence" value="ECO:0007669"/>
    <property type="project" value="InterPro"/>
</dbReference>
<keyword evidence="9" id="KW-1185">Reference proteome</keyword>
<comment type="similarity">
    <text evidence="1">Belongs to the N(4)/N(6)-methyltransferase family.</text>
</comment>
<evidence type="ECO:0000313" key="8">
    <source>
        <dbReference type="EMBL" id="PRY65569.1"/>
    </source>
</evidence>
<gene>
    <name evidence="8" type="ORF">B0H98_10293</name>
</gene>
<dbReference type="RefSeq" id="WP_106373978.1">
    <property type="nucleotide sequence ID" value="NZ_PVTK01000002.1"/>
</dbReference>
<organism evidence="8 9">
    <name type="scientific">Vreelandella songnenensis</name>
    <dbReference type="NCBI Taxonomy" id="1176243"/>
    <lineage>
        <taxon>Bacteria</taxon>
        <taxon>Pseudomonadati</taxon>
        <taxon>Pseudomonadota</taxon>
        <taxon>Gammaproteobacteria</taxon>
        <taxon>Oceanospirillales</taxon>
        <taxon>Halomonadaceae</taxon>
        <taxon>Vreelandella</taxon>
    </lineage>
</organism>
<keyword evidence="4 8" id="KW-0808">Transferase</keyword>
<dbReference type="PROSITE" id="PS00092">
    <property type="entry name" value="N6_MTASE"/>
    <property type="match status" value="1"/>
</dbReference>
<dbReference type="Pfam" id="PF01555">
    <property type="entry name" value="N6_N4_Mtase"/>
    <property type="match status" value="1"/>
</dbReference>
<protein>
    <recommendedName>
        <fullName evidence="2">site-specific DNA-methyltransferase (adenine-specific)</fullName>
        <ecNumber evidence="2">2.1.1.72</ecNumber>
    </recommendedName>
</protein>
<evidence type="ECO:0000256" key="6">
    <source>
        <dbReference type="ARBA" id="ARBA00047942"/>
    </source>
</evidence>
<evidence type="ECO:0000256" key="5">
    <source>
        <dbReference type="ARBA" id="ARBA00022691"/>
    </source>
</evidence>
<dbReference type="InterPro" id="IPR002295">
    <property type="entry name" value="N4/N6-MTase_EcoPI_Mod-like"/>
</dbReference>
<evidence type="ECO:0000259" key="7">
    <source>
        <dbReference type="Pfam" id="PF01555"/>
    </source>
</evidence>
<dbReference type="GO" id="GO:0008170">
    <property type="term" value="F:N-methyltransferase activity"/>
    <property type="evidence" value="ECO:0007669"/>
    <property type="project" value="InterPro"/>
</dbReference>
<dbReference type="InterPro" id="IPR002052">
    <property type="entry name" value="DNA_methylase_N6_adenine_CS"/>
</dbReference>
<dbReference type="PRINTS" id="PR00506">
    <property type="entry name" value="D21N6MTFRASE"/>
</dbReference>
<evidence type="ECO:0000256" key="4">
    <source>
        <dbReference type="ARBA" id="ARBA00022679"/>
    </source>
</evidence>
<proteinExistence type="inferred from homology"/>